<dbReference type="PANTHER" id="PTHR19965:SF82">
    <property type="entry name" value="THO COMPLEX SUBUNIT 4"/>
    <property type="match status" value="1"/>
</dbReference>
<feature type="compositionally biased region" description="Basic and acidic residues" evidence="3">
    <location>
        <begin position="1"/>
        <end position="10"/>
    </location>
</feature>
<dbReference type="SMART" id="SM01218">
    <property type="entry name" value="FoP_duplication"/>
    <property type="match status" value="1"/>
</dbReference>
<feature type="compositionally biased region" description="Basic and acidic residues" evidence="3">
    <location>
        <begin position="237"/>
        <end position="264"/>
    </location>
</feature>
<evidence type="ECO:0000256" key="3">
    <source>
        <dbReference type="SAM" id="MobiDB-lite"/>
    </source>
</evidence>
<evidence type="ECO:0000256" key="2">
    <source>
        <dbReference type="PROSITE-ProRule" id="PRU00176"/>
    </source>
</evidence>
<dbReference type="EMBL" id="JAGMUU010000001">
    <property type="protein sequence ID" value="KAH7162727.1"/>
    <property type="molecule type" value="Genomic_DNA"/>
</dbReference>
<dbReference type="Proteomes" id="UP000717696">
    <property type="component" value="Unassembled WGS sequence"/>
</dbReference>
<feature type="domain" description="RRM" evidence="4">
    <location>
        <begin position="89"/>
        <end position="166"/>
    </location>
</feature>
<feature type="compositionally biased region" description="Basic residues" evidence="3">
    <location>
        <begin position="225"/>
        <end position="236"/>
    </location>
</feature>
<dbReference type="Gene3D" id="3.30.70.330">
    <property type="match status" value="1"/>
</dbReference>
<feature type="compositionally biased region" description="Low complexity" evidence="3">
    <location>
        <begin position="300"/>
        <end position="310"/>
    </location>
</feature>
<dbReference type="CDD" id="cd12418">
    <property type="entry name" value="RRM_Aly_REF_like"/>
    <property type="match status" value="1"/>
</dbReference>
<proteinExistence type="predicted"/>
<comment type="caution">
    <text evidence="5">The sequence shown here is derived from an EMBL/GenBank/DDBJ whole genome shotgun (WGS) entry which is preliminary data.</text>
</comment>
<dbReference type="InterPro" id="IPR012677">
    <property type="entry name" value="Nucleotide-bd_a/b_plait_sf"/>
</dbReference>
<evidence type="ECO:0000313" key="5">
    <source>
        <dbReference type="EMBL" id="KAH7162727.1"/>
    </source>
</evidence>
<dbReference type="AlphaFoldDB" id="A0A9P9JIE5"/>
<dbReference type="Pfam" id="PF00076">
    <property type="entry name" value="RRM_1"/>
    <property type="match status" value="1"/>
</dbReference>
<keyword evidence="6" id="KW-1185">Reference proteome</keyword>
<gene>
    <name evidence="5" type="ORF">B0J13DRAFT_17988</name>
</gene>
<dbReference type="InterPro" id="IPR035979">
    <property type="entry name" value="RBD_domain_sf"/>
</dbReference>
<feature type="compositionally biased region" description="Basic and acidic residues" evidence="3">
    <location>
        <begin position="198"/>
        <end position="211"/>
    </location>
</feature>
<dbReference type="SUPFAM" id="SSF54928">
    <property type="entry name" value="RNA-binding domain, RBD"/>
    <property type="match status" value="1"/>
</dbReference>
<feature type="region of interest" description="Disordered" evidence="3">
    <location>
        <begin position="168"/>
        <end position="317"/>
    </location>
</feature>
<accession>A0A9P9JIE5</accession>
<dbReference type="InterPro" id="IPR025715">
    <property type="entry name" value="FoP_C"/>
</dbReference>
<organism evidence="5 6">
    <name type="scientific">Dactylonectria estremocensis</name>
    <dbReference type="NCBI Taxonomy" id="1079267"/>
    <lineage>
        <taxon>Eukaryota</taxon>
        <taxon>Fungi</taxon>
        <taxon>Dikarya</taxon>
        <taxon>Ascomycota</taxon>
        <taxon>Pezizomycotina</taxon>
        <taxon>Sordariomycetes</taxon>
        <taxon>Hypocreomycetidae</taxon>
        <taxon>Hypocreales</taxon>
        <taxon>Nectriaceae</taxon>
        <taxon>Dactylonectria</taxon>
    </lineage>
</organism>
<dbReference type="SMART" id="SM00360">
    <property type="entry name" value="RRM"/>
    <property type="match status" value="1"/>
</dbReference>
<reference evidence="5" key="1">
    <citation type="journal article" date="2021" name="Nat. Commun.">
        <title>Genetic determinants of endophytism in the Arabidopsis root mycobiome.</title>
        <authorList>
            <person name="Mesny F."/>
            <person name="Miyauchi S."/>
            <person name="Thiergart T."/>
            <person name="Pickel B."/>
            <person name="Atanasova L."/>
            <person name="Karlsson M."/>
            <person name="Huettel B."/>
            <person name="Barry K.W."/>
            <person name="Haridas S."/>
            <person name="Chen C."/>
            <person name="Bauer D."/>
            <person name="Andreopoulos W."/>
            <person name="Pangilinan J."/>
            <person name="LaButti K."/>
            <person name="Riley R."/>
            <person name="Lipzen A."/>
            <person name="Clum A."/>
            <person name="Drula E."/>
            <person name="Henrissat B."/>
            <person name="Kohler A."/>
            <person name="Grigoriev I.V."/>
            <person name="Martin F.M."/>
            <person name="Hacquard S."/>
        </authorList>
    </citation>
    <scope>NUCLEOTIDE SEQUENCE</scope>
    <source>
        <strain evidence="5">MPI-CAGE-AT-0021</strain>
    </source>
</reference>
<evidence type="ECO:0000259" key="4">
    <source>
        <dbReference type="PROSITE" id="PS50102"/>
    </source>
</evidence>
<dbReference type="PANTHER" id="PTHR19965">
    <property type="entry name" value="RNA AND EXPORT FACTOR BINDING PROTEIN"/>
    <property type="match status" value="1"/>
</dbReference>
<evidence type="ECO:0000313" key="6">
    <source>
        <dbReference type="Proteomes" id="UP000717696"/>
    </source>
</evidence>
<dbReference type="InterPro" id="IPR051229">
    <property type="entry name" value="ALYREF_mRNA_export"/>
</dbReference>
<dbReference type="InterPro" id="IPR000504">
    <property type="entry name" value="RRM_dom"/>
</dbReference>
<feature type="region of interest" description="Disordered" evidence="3">
    <location>
        <begin position="1"/>
        <end position="90"/>
    </location>
</feature>
<feature type="compositionally biased region" description="Basic and acidic residues" evidence="3">
    <location>
        <begin position="80"/>
        <end position="90"/>
    </location>
</feature>
<evidence type="ECO:0000256" key="1">
    <source>
        <dbReference type="ARBA" id="ARBA00022884"/>
    </source>
</evidence>
<dbReference type="GO" id="GO:0005634">
    <property type="term" value="C:nucleus"/>
    <property type="evidence" value="ECO:0007669"/>
    <property type="project" value="TreeGrafter"/>
</dbReference>
<name>A0A9P9JIE5_9HYPO</name>
<feature type="compositionally biased region" description="Basic and acidic residues" evidence="3">
    <location>
        <begin position="30"/>
        <end position="68"/>
    </location>
</feature>
<keyword evidence="1 2" id="KW-0694">RNA-binding</keyword>
<feature type="compositionally biased region" description="Low complexity" evidence="3">
    <location>
        <begin position="215"/>
        <end position="224"/>
    </location>
</feature>
<sequence length="317" mass="36000">MVDKMDRGLDDIIADSRSNNGPRNRRGGGRRREPRQDYPRDGVKKSFRDDSRNLDSEWVHDRYEENNSRRGPAAPRRRRDSPEHDSKGSKIRVDNIHYDLTEDDLDELFKRIGPVVRLQLRYDRAGRSEGTAYVTYELKEDAEEAVKQFDGANANGQPIRLTLLPTRNPFDTAVMPGRPLAERISTPGDRARSLSPHRRFDDEDASRKGIDRYVPGQGSRSRSPMPRRQRGGRRPGARRDNRDNRDNRDGRDNREGGRDHDSGRGGRNNPRGKKTQEELDAEMEDYFGGSLAAPEVSSTAAAPAQAQVPVDDIDMIE</sequence>
<dbReference type="OrthoDB" id="5382468at2759"/>
<dbReference type="GO" id="GO:0003729">
    <property type="term" value="F:mRNA binding"/>
    <property type="evidence" value="ECO:0007669"/>
    <property type="project" value="TreeGrafter"/>
</dbReference>
<protein>
    <recommendedName>
        <fullName evidence="4">RRM domain-containing protein</fullName>
    </recommendedName>
</protein>
<dbReference type="PROSITE" id="PS50102">
    <property type="entry name" value="RRM"/>
    <property type="match status" value="1"/>
</dbReference>